<protein>
    <recommendedName>
        <fullName evidence="1">ABC transporter domain-containing protein</fullName>
    </recommendedName>
</protein>
<name>E6K087_PARDN</name>
<dbReference type="PANTHER" id="PTHR43394">
    <property type="entry name" value="ATP-DEPENDENT PERMEASE MDL1, MITOCHONDRIAL"/>
    <property type="match status" value="1"/>
</dbReference>
<dbReference type="GO" id="GO:0005524">
    <property type="term" value="F:ATP binding"/>
    <property type="evidence" value="ECO:0007669"/>
    <property type="project" value="InterPro"/>
</dbReference>
<evidence type="ECO:0000259" key="1">
    <source>
        <dbReference type="Pfam" id="PF00005"/>
    </source>
</evidence>
<gene>
    <name evidence="2" type="ORF">HMPREF0620_0283</name>
</gene>
<keyword evidence="3" id="KW-1185">Reference proteome</keyword>
<dbReference type="InterPro" id="IPR027417">
    <property type="entry name" value="P-loop_NTPase"/>
</dbReference>
<evidence type="ECO:0000313" key="2">
    <source>
        <dbReference type="EMBL" id="EFT83278.1"/>
    </source>
</evidence>
<comment type="caution">
    <text evidence="2">The sequence shown here is derived from an EMBL/GenBank/DDBJ whole genome shotgun (WGS) entry which is preliminary data.</text>
</comment>
<organism evidence="2 3">
    <name type="scientific">Parascardovia denticolens DSM 10105 = JCM 12538</name>
    <dbReference type="NCBI Taxonomy" id="864564"/>
    <lineage>
        <taxon>Bacteria</taxon>
        <taxon>Bacillati</taxon>
        <taxon>Actinomycetota</taxon>
        <taxon>Actinomycetes</taxon>
        <taxon>Bifidobacteriales</taxon>
        <taxon>Bifidobacteriaceae</taxon>
        <taxon>Parascardovia</taxon>
    </lineage>
</organism>
<dbReference type="PANTHER" id="PTHR43394:SF1">
    <property type="entry name" value="ATP-BINDING CASSETTE SUB-FAMILY B MEMBER 10, MITOCHONDRIAL"/>
    <property type="match status" value="1"/>
</dbReference>
<dbReference type="EMBL" id="AEON01000001">
    <property type="protein sequence ID" value="EFT83278.1"/>
    <property type="molecule type" value="Genomic_DNA"/>
</dbReference>
<reference evidence="2 3" key="1">
    <citation type="submission" date="2010-12" db="EMBL/GenBank/DDBJ databases">
        <authorList>
            <person name="Muzny D."/>
            <person name="Qin X."/>
            <person name="Buhay C."/>
            <person name="Dugan-Rocha S."/>
            <person name="Ding Y."/>
            <person name="Chen G."/>
            <person name="Hawes A."/>
            <person name="Holder M."/>
            <person name="Jhangiani S."/>
            <person name="Johnson A."/>
            <person name="Khan Z."/>
            <person name="Li Z."/>
            <person name="Liu W."/>
            <person name="Liu X."/>
            <person name="Perez L."/>
            <person name="Shen H."/>
            <person name="Wang Q."/>
            <person name="Watt J."/>
            <person name="Xi L."/>
            <person name="Xin Y."/>
            <person name="Zhou J."/>
            <person name="Deng J."/>
            <person name="Jiang H."/>
            <person name="Liu Y."/>
            <person name="Qu J."/>
            <person name="Song X.-Z."/>
            <person name="Zhang L."/>
            <person name="Villasana D."/>
            <person name="Johnson A."/>
            <person name="Liu J."/>
            <person name="Liyanage D."/>
            <person name="Lorensuhewa L."/>
            <person name="Robinson T."/>
            <person name="Song A."/>
            <person name="Song B.-B."/>
            <person name="Dinh H."/>
            <person name="Thornton R."/>
            <person name="Coyle M."/>
            <person name="Francisco L."/>
            <person name="Jackson L."/>
            <person name="Javaid M."/>
            <person name="Korchina V."/>
            <person name="Kovar C."/>
            <person name="Mata R."/>
            <person name="Mathew T."/>
            <person name="Ngo R."/>
            <person name="Nguyen L."/>
            <person name="Nguyen N."/>
            <person name="Okwuonu G."/>
            <person name="Ongeri F."/>
            <person name="Pham C."/>
            <person name="Simmons D."/>
            <person name="Wilczek-Boney K."/>
            <person name="Hale W."/>
            <person name="Jakkamsetti A."/>
            <person name="Pham P."/>
            <person name="Ruth R."/>
            <person name="San Lucas F."/>
            <person name="Warren J."/>
            <person name="Zhang J."/>
            <person name="Zhao Z."/>
            <person name="Zhou C."/>
            <person name="Zhu D."/>
            <person name="Lee S."/>
            <person name="Bess C."/>
            <person name="Blankenburg K."/>
            <person name="Forbes L."/>
            <person name="Fu Q."/>
            <person name="Gubbala S."/>
            <person name="Hirani K."/>
            <person name="Jayaseelan J.C."/>
            <person name="Lara F."/>
            <person name="Munidasa M."/>
            <person name="Palculict T."/>
            <person name="Patil S."/>
            <person name="Pu L.-L."/>
            <person name="Saada N."/>
            <person name="Tang L."/>
            <person name="Weissenberger G."/>
            <person name="Zhu Y."/>
            <person name="Hemphill L."/>
            <person name="Shang Y."/>
            <person name="Youmans B."/>
            <person name="Ayvaz T."/>
            <person name="Ross M."/>
            <person name="Santibanez J."/>
            <person name="Aqrawi P."/>
            <person name="Gross S."/>
            <person name="Joshi V."/>
            <person name="Fowler G."/>
            <person name="Nazareth L."/>
            <person name="Reid J."/>
            <person name="Worley K."/>
            <person name="Petrosino J."/>
            <person name="Highlander S."/>
            <person name="Gibbs R."/>
        </authorList>
    </citation>
    <scope>NUCLEOTIDE SEQUENCE [LARGE SCALE GENOMIC DNA]</scope>
    <source>
        <strain evidence="2 3">DSM 10105</strain>
    </source>
</reference>
<dbReference type="SUPFAM" id="SSF52540">
    <property type="entry name" value="P-loop containing nucleoside triphosphate hydrolases"/>
    <property type="match status" value="1"/>
</dbReference>
<dbReference type="InterPro" id="IPR039421">
    <property type="entry name" value="Type_1_exporter"/>
</dbReference>
<feature type="domain" description="ABC transporter" evidence="1">
    <location>
        <begin position="19"/>
        <end position="49"/>
    </location>
</feature>
<dbReference type="eggNOG" id="COG1132">
    <property type="taxonomic scope" value="Bacteria"/>
</dbReference>
<dbReference type="GO" id="GO:0016887">
    <property type="term" value="F:ATP hydrolysis activity"/>
    <property type="evidence" value="ECO:0007669"/>
    <property type="project" value="InterPro"/>
</dbReference>
<accession>E6K087</accession>
<dbReference type="Pfam" id="PF00005">
    <property type="entry name" value="ABC_tran"/>
    <property type="match status" value="1"/>
</dbReference>
<dbReference type="GO" id="GO:0015421">
    <property type="term" value="F:ABC-type oligopeptide transporter activity"/>
    <property type="evidence" value="ECO:0007669"/>
    <property type="project" value="TreeGrafter"/>
</dbReference>
<evidence type="ECO:0000313" key="3">
    <source>
        <dbReference type="Proteomes" id="UP000004946"/>
    </source>
</evidence>
<sequence length="144" mass="15761">MEGLPQGIDTQLGSQWGGVDVSGGQWRRLTLARALAAQAPVLILDEPTSNVDSQSEEEILRNLVRHKQGRITILVTHRAWTLKSADLIYVFEAGRIVDQGTYESLCEHSKVFQDLFELQIKAGRGPDDADACSDEAGMKGLPSV</sequence>
<dbReference type="Proteomes" id="UP000004946">
    <property type="component" value="Chromosome"/>
</dbReference>
<dbReference type="InterPro" id="IPR003439">
    <property type="entry name" value="ABC_transporter-like_ATP-bd"/>
</dbReference>
<dbReference type="HOGENOM" id="CLU_000604_61_2_11"/>
<dbReference type="AlphaFoldDB" id="E6K087"/>
<dbReference type="Gene3D" id="3.40.50.300">
    <property type="entry name" value="P-loop containing nucleotide triphosphate hydrolases"/>
    <property type="match status" value="1"/>
</dbReference>
<proteinExistence type="predicted"/>